<feature type="transmembrane region" description="Helical" evidence="1">
    <location>
        <begin position="12"/>
        <end position="45"/>
    </location>
</feature>
<feature type="transmembrane region" description="Helical" evidence="1">
    <location>
        <begin position="79"/>
        <end position="97"/>
    </location>
</feature>
<reference evidence="2 3" key="1">
    <citation type="submission" date="2021-10" db="EMBL/GenBank/DDBJ databases">
        <title>Anaerobic single-cell dispensing facilitates the cultivation of human gut bacteria.</title>
        <authorList>
            <person name="Afrizal A."/>
        </authorList>
    </citation>
    <scope>NUCLEOTIDE SEQUENCE [LARGE SCALE GENOMIC DNA]</scope>
    <source>
        <strain evidence="2 3">CLA-AA-H224</strain>
    </source>
</reference>
<dbReference type="AlphaFoldDB" id="A0AAE3E4J8"/>
<feature type="transmembrane region" description="Helical" evidence="1">
    <location>
        <begin position="118"/>
        <end position="142"/>
    </location>
</feature>
<sequence length="182" mass="19584">MDRQKVKSGLGLMFWGNIVALFAVIPILGVIAALVGGIMELIAIVNLRKQSENYNNAFWFTIAGIVLGLFAGGDGLWGTAISILHGLATLGATYYICTATEECVSIVSYEVADYCHSVCNWYVTCMVISLAISVVMLVFSIIPILGFIVAAIGSLALIVVAIFQLIASIRFLIMLWKCQGVL</sequence>
<proteinExistence type="predicted"/>
<protein>
    <submittedName>
        <fullName evidence="2">Uncharacterized protein</fullName>
    </submittedName>
</protein>
<dbReference type="Proteomes" id="UP001198200">
    <property type="component" value="Unassembled WGS sequence"/>
</dbReference>
<feature type="transmembrane region" description="Helical" evidence="1">
    <location>
        <begin position="57"/>
        <end position="73"/>
    </location>
</feature>
<keyword evidence="3" id="KW-1185">Reference proteome</keyword>
<comment type="caution">
    <text evidence="2">The sequence shown here is derived from an EMBL/GenBank/DDBJ whole genome shotgun (WGS) entry which is preliminary data.</text>
</comment>
<keyword evidence="1" id="KW-1133">Transmembrane helix</keyword>
<evidence type="ECO:0000256" key="1">
    <source>
        <dbReference type="SAM" id="Phobius"/>
    </source>
</evidence>
<dbReference type="EMBL" id="JAJEQN010000016">
    <property type="protein sequence ID" value="MCC2221563.1"/>
    <property type="molecule type" value="Genomic_DNA"/>
</dbReference>
<name>A0AAE3E4J8_9FIRM</name>
<evidence type="ECO:0000313" key="3">
    <source>
        <dbReference type="Proteomes" id="UP001198200"/>
    </source>
</evidence>
<organism evidence="2 3">
    <name type="scientific">Anthropogastromicrobium aceti</name>
    <dbReference type="NCBI Taxonomy" id="2981768"/>
    <lineage>
        <taxon>Bacteria</taxon>
        <taxon>Bacillati</taxon>
        <taxon>Bacillota</taxon>
        <taxon>Clostridia</taxon>
        <taxon>Lachnospirales</taxon>
        <taxon>Lachnospiraceae</taxon>
        <taxon>Anthropogastromicrobium</taxon>
    </lineage>
</organism>
<dbReference type="RefSeq" id="WP_118615569.1">
    <property type="nucleotide sequence ID" value="NZ_JAJEQN010000016.1"/>
</dbReference>
<keyword evidence="1" id="KW-0472">Membrane</keyword>
<keyword evidence="1" id="KW-0812">Transmembrane</keyword>
<feature type="transmembrane region" description="Helical" evidence="1">
    <location>
        <begin position="148"/>
        <end position="173"/>
    </location>
</feature>
<evidence type="ECO:0000313" key="2">
    <source>
        <dbReference type="EMBL" id="MCC2221563.1"/>
    </source>
</evidence>
<gene>
    <name evidence="2" type="ORF">LKD48_07930</name>
</gene>
<accession>A0AAE3E4J8</accession>